<evidence type="ECO:0000313" key="3">
    <source>
        <dbReference type="EMBL" id="RZF35333.1"/>
    </source>
</evidence>
<dbReference type="InterPro" id="IPR005055">
    <property type="entry name" value="A10/PebIII"/>
</dbReference>
<accession>A0A096W1K4</accession>
<dbReference type="OrthoDB" id="6344725at2759"/>
<gene>
    <name evidence="2" type="primary">csp5</name>
    <name evidence="3" type="ORF">LSTR_LSTR003773</name>
</gene>
<dbReference type="InterPro" id="IPR036682">
    <property type="entry name" value="OS_D_A10/PebIII_sf"/>
</dbReference>
<reference evidence="3 4" key="2">
    <citation type="journal article" date="2017" name="Gigascience">
        <title>Genome sequence of the small brown planthopper, Laodelphax striatellus.</title>
        <authorList>
            <person name="Zhu J."/>
            <person name="Jiang F."/>
            <person name="Wang X."/>
            <person name="Yang P."/>
            <person name="Bao Y."/>
            <person name="Zhao W."/>
            <person name="Wang W."/>
            <person name="Lu H."/>
            <person name="Wang Q."/>
            <person name="Cui N."/>
            <person name="Li J."/>
            <person name="Chen X."/>
            <person name="Luo L."/>
            <person name="Yu J."/>
            <person name="Kang L."/>
            <person name="Cui F."/>
        </authorList>
    </citation>
    <scope>NUCLEOTIDE SEQUENCE [LARGE SCALE GENOMIC DNA]</scope>
    <source>
        <strain evidence="3">Lst14</strain>
        <tissue evidence="3">Whole body</tissue>
    </source>
</reference>
<dbReference type="Proteomes" id="UP000291343">
    <property type="component" value="Unassembled WGS sequence"/>
</dbReference>
<proteinExistence type="evidence at transcript level"/>
<organism evidence="2">
    <name type="scientific">Laodelphax striatellus</name>
    <name type="common">Small brown planthopper</name>
    <name type="synonym">Delphax striatella</name>
    <dbReference type="NCBI Taxonomy" id="195883"/>
    <lineage>
        <taxon>Eukaryota</taxon>
        <taxon>Metazoa</taxon>
        <taxon>Ecdysozoa</taxon>
        <taxon>Arthropoda</taxon>
        <taxon>Hexapoda</taxon>
        <taxon>Insecta</taxon>
        <taxon>Pterygota</taxon>
        <taxon>Neoptera</taxon>
        <taxon>Paraneoptera</taxon>
        <taxon>Hemiptera</taxon>
        <taxon>Auchenorrhyncha</taxon>
        <taxon>Fulgoroidea</taxon>
        <taxon>Delphacidae</taxon>
        <taxon>Criomorphinae</taxon>
        <taxon>Laodelphax</taxon>
    </lineage>
</organism>
<keyword evidence="4" id="KW-1185">Reference proteome</keyword>
<dbReference type="InParanoid" id="A0A096W1K4"/>
<dbReference type="AlphaFoldDB" id="A0A096W1K4"/>
<feature type="signal peptide" evidence="1">
    <location>
        <begin position="1"/>
        <end position="20"/>
    </location>
</feature>
<protein>
    <submittedName>
        <fullName evidence="2">Chemosensory protein 5</fullName>
    </submittedName>
</protein>
<dbReference type="PANTHER" id="PTHR11257:SF12">
    <property type="entry name" value="EJACULATORY BULB-SPECIFIC PROTEIN 3-RELATED"/>
    <property type="match status" value="1"/>
</dbReference>
<dbReference type="EMBL" id="QKKF02028860">
    <property type="protein sequence ID" value="RZF35333.1"/>
    <property type="molecule type" value="Genomic_DNA"/>
</dbReference>
<evidence type="ECO:0000313" key="4">
    <source>
        <dbReference type="Proteomes" id="UP000291343"/>
    </source>
</evidence>
<evidence type="ECO:0000256" key="1">
    <source>
        <dbReference type="SAM" id="SignalP"/>
    </source>
</evidence>
<evidence type="ECO:0000313" key="2">
    <source>
        <dbReference type="EMBL" id="AGZ04933.1"/>
    </source>
</evidence>
<dbReference type="SMR" id="A0A096W1K4"/>
<feature type="chain" id="PRO_5035986345" evidence="1">
    <location>
        <begin position="21"/>
        <end position="132"/>
    </location>
</feature>
<reference evidence="3" key="3">
    <citation type="submission" date="2019-02" db="EMBL/GenBank/DDBJ databases">
        <authorList>
            <person name="Zhu J."/>
            <person name="Jiang F."/>
            <person name="Wang X."/>
            <person name="Yang P."/>
            <person name="Bao Y."/>
            <person name="Zhao W."/>
            <person name="Wang W."/>
            <person name="Lu H."/>
            <person name="Wang Q."/>
            <person name="Cui N."/>
            <person name="Li J."/>
            <person name="Chen X."/>
            <person name="Luo L."/>
            <person name="Yu J."/>
            <person name="Kang L."/>
            <person name="Cui F."/>
        </authorList>
    </citation>
    <scope>NUCLEOTIDE SEQUENCE</scope>
    <source>
        <strain evidence="3">Lst14</strain>
        <tissue evidence="3">Whole body</tissue>
    </source>
</reference>
<keyword evidence="1" id="KW-0732">Signal</keyword>
<dbReference type="SUPFAM" id="SSF100910">
    <property type="entry name" value="Chemosensory protein Csp2"/>
    <property type="match status" value="1"/>
</dbReference>
<dbReference type="Pfam" id="PF03392">
    <property type="entry name" value="OS-D"/>
    <property type="match status" value="1"/>
</dbReference>
<dbReference type="EMBL" id="KC516758">
    <property type="protein sequence ID" value="AGZ04933.1"/>
    <property type="molecule type" value="mRNA"/>
</dbReference>
<dbReference type="PANTHER" id="PTHR11257">
    <property type="entry name" value="CHEMOSENSORY PROTEIN-RELATED"/>
    <property type="match status" value="1"/>
</dbReference>
<dbReference type="FunCoup" id="A0A096W1K4">
    <property type="interactions" value="46"/>
</dbReference>
<dbReference type="Gene3D" id="1.10.2080.10">
    <property type="entry name" value="Insect odorant-binding protein A10/Ejaculatory bulb-specific protein 3"/>
    <property type="match status" value="1"/>
</dbReference>
<sequence length="132" mass="15135">MLKFKLTLLVMASAFFSVDGGKLYKDRYTTKFDKIDLDEALNNQRLFESYLKCLMGDKCSPDGYELREALPDALATACAKCSEAQKAGTEKVIRFLIEKRPKEYALLEKKYDPEGVYRDKYKPIAEEKGIKI</sequence>
<name>A0A096W1K4_LAOST</name>
<reference evidence="2" key="1">
    <citation type="submission" date="2013-01" db="EMBL/GenBank/DDBJ databases">
        <title>Comparative analysis of odorant-binding protein and chemosensory protein genes in three rice planthoppers, Nilaparvata lugens (Stal), Laodelphax striatellus (Fallen) and Sogatella furcifera (Horvath).</title>
        <authorList>
            <person name="Zhou W."/>
            <person name="Qian P."/>
            <person name="Zhou X."/>
            <person name="Zhu Z."/>
        </authorList>
    </citation>
    <scope>NUCLEOTIDE SEQUENCE</scope>
</reference>